<dbReference type="RefSeq" id="WP_039609705.1">
    <property type="nucleotide sequence ID" value="NZ_JWIC01000006.1"/>
</dbReference>
<dbReference type="PANTHER" id="PTHR39431">
    <property type="entry name" value="FRPA/C-RELATED PROTEIN"/>
    <property type="match status" value="1"/>
</dbReference>
<evidence type="ECO:0008006" key="3">
    <source>
        <dbReference type="Google" id="ProtNLM"/>
    </source>
</evidence>
<dbReference type="AlphaFoldDB" id="A0A0C1MPV5"/>
<gene>
    <name evidence="1" type="ORF">JF50_11965</name>
</gene>
<dbReference type="Proteomes" id="UP000031327">
    <property type="component" value="Unassembled WGS sequence"/>
</dbReference>
<dbReference type="PANTHER" id="PTHR39431:SF1">
    <property type="entry name" value="FRPA_C-RELATED PROTEIN"/>
    <property type="match status" value="1"/>
</dbReference>
<dbReference type="EMBL" id="JWIC01000006">
    <property type="protein sequence ID" value="KID56638.1"/>
    <property type="molecule type" value="Genomic_DNA"/>
</dbReference>
<comment type="caution">
    <text evidence="1">The sequence shown here is derived from an EMBL/GenBank/DDBJ whole genome shotgun (WGS) entry which is preliminary data.</text>
</comment>
<reference evidence="1 2" key="1">
    <citation type="submission" date="2014-12" db="EMBL/GenBank/DDBJ databases">
        <title>Draft Genome Sequence of Pseudoalteromonas luteoviolacea HI1.</title>
        <authorList>
            <person name="Asahina A.Y."/>
            <person name="Hadfield M.G."/>
        </authorList>
    </citation>
    <scope>NUCLEOTIDE SEQUENCE [LARGE SCALE GENOMIC DNA]</scope>
    <source>
        <strain evidence="1 2">HI1</strain>
    </source>
</reference>
<accession>A0A0C1MPV5</accession>
<sequence>MKIESAQIEMRNKHEGQFHVSEQRTEVTIPEEEQSALPMADTEVTKAEQTASDMEMGNDAKLYILKLLVQKLTGKEVSWYDDTIGKDVAEAEAAAELAAADAEQPEPTHVIVERLSHEHQSNVFKVGGQITLQNGEQIAFAFKSVFEQSHTSYERTIEDINMKDPLIISFTNKAVELESEQMQFDIDADGKADTFSHLKKGYGFLALDLNNNSRIDDGTELFGALSGNGFADLAQYDQDGNGFIDENDEVFDSLKVWVKNKDEDKLVTLSEANIGAIGLQNADTPLNIREQGELKGAIRKSGFYLDEQGRPNLVQQIDYVV</sequence>
<organism evidence="1 2">
    <name type="scientific">Pseudoalteromonas luteoviolacea</name>
    <dbReference type="NCBI Taxonomy" id="43657"/>
    <lineage>
        <taxon>Bacteria</taxon>
        <taxon>Pseudomonadati</taxon>
        <taxon>Pseudomonadota</taxon>
        <taxon>Gammaproteobacteria</taxon>
        <taxon>Alteromonadales</taxon>
        <taxon>Pseudoalteromonadaceae</taxon>
        <taxon>Pseudoalteromonas</taxon>
    </lineage>
</organism>
<name>A0A0C1MPV5_9GAMM</name>
<evidence type="ECO:0000313" key="2">
    <source>
        <dbReference type="Proteomes" id="UP000031327"/>
    </source>
</evidence>
<evidence type="ECO:0000313" key="1">
    <source>
        <dbReference type="EMBL" id="KID56638.1"/>
    </source>
</evidence>
<proteinExistence type="predicted"/>
<dbReference type="OrthoDB" id="1676884at2"/>
<protein>
    <recommendedName>
        <fullName evidence="3">VCBS repeat-containing protein</fullName>
    </recommendedName>
</protein>